<evidence type="ECO:0000313" key="1">
    <source>
        <dbReference type="EMBL" id="ORE04981.1"/>
    </source>
</evidence>
<accession>A0A1X0QZ12</accession>
<feature type="non-terminal residue" evidence="1">
    <location>
        <position position="1"/>
    </location>
</feature>
<organism evidence="1">
    <name type="scientific">Rhizopus microsporus var. microsporus</name>
    <dbReference type="NCBI Taxonomy" id="86635"/>
    <lineage>
        <taxon>Eukaryota</taxon>
        <taxon>Fungi</taxon>
        <taxon>Fungi incertae sedis</taxon>
        <taxon>Mucoromycota</taxon>
        <taxon>Mucoromycotina</taxon>
        <taxon>Mucoromycetes</taxon>
        <taxon>Mucorales</taxon>
        <taxon>Mucorineae</taxon>
        <taxon>Rhizopodaceae</taxon>
        <taxon>Rhizopus</taxon>
    </lineage>
</organism>
<name>A0A1X0QZ12_RHIZD</name>
<feature type="non-terminal residue" evidence="1">
    <location>
        <position position="71"/>
    </location>
</feature>
<sequence>PTFVLYVDPLSTINFELLVTEVKKHGNCSNGSFEKDIIELGKEIKLAIDKLSCITYMTRKWLGYLLKVNLI</sequence>
<dbReference type="VEuPathDB" id="FungiDB:BCV72DRAFT_179381"/>
<protein>
    <submittedName>
        <fullName evidence="1">Uncharacterized protein</fullName>
    </submittedName>
</protein>
<dbReference type="EMBL" id="KV921956">
    <property type="protein sequence ID" value="ORE04981.1"/>
    <property type="molecule type" value="Genomic_DNA"/>
</dbReference>
<proteinExistence type="predicted"/>
<reference evidence="1" key="1">
    <citation type="journal article" date="2016" name="Proc. Natl. Acad. Sci. U.S.A.">
        <title>Lipid metabolic changes in an early divergent fungus govern the establishment of a mutualistic symbiosis with endobacteria.</title>
        <authorList>
            <person name="Lastovetsky O.A."/>
            <person name="Gaspar M.L."/>
            <person name="Mondo S.J."/>
            <person name="LaButti K.M."/>
            <person name="Sandor L."/>
            <person name="Grigoriev I.V."/>
            <person name="Henry S.A."/>
            <person name="Pawlowska T.E."/>
        </authorList>
    </citation>
    <scope>NUCLEOTIDE SEQUENCE [LARGE SCALE GENOMIC DNA]</scope>
    <source>
        <strain evidence="1">ATCC 52814</strain>
    </source>
</reference>
<gene>
    <name evidence="1" type="ORF">BCV72DRAFT_179381</name>
</gene>
<dbReference type="AlphaFoldDB" id="A0A1X0QZ12"/>
<dbReference type="Proteomes" id="UP000242414">
    <property type="component" value="Unassembled WGS sequence"/>
</dbReference>